<proteinExistence type="predicted"/>
<evidence type="ECO:0000313" key="3">
    <source>
        <dbReference type="Proteomes" id="UP000176741"/>
    </source>
</evidence>
<evidence type="ECO:0000313" key="2">
    <source>
        <dbReference type="EMBL" id="OGM18974.1"/>
    </source>
</evidence>
<name>A0A1F7XVA8_9BACT</name>
<protein>
    <submittedName>
        <fullName evidence="2">Uncharacterized protein</fullName>
    </submittedName>
</protein>
<gene>
    <name evidence="2" type="ORF">A2771_01905</name>
</gene>
<dbReference type="EMBL" id="MGGD01000084">
    <property type="protein sequence ID" value="OGM18974.1"/>
    <property type="molecule type" value="Genomic_DNA"/>
</dbReference>
<keyword evidence="1" id="KW-0472">Membrane</keyword>
<feature type="transmembrane region" description="Helical" evidence="1">
    <location>
        <begin position="38"/>
        <end position="61"/>
    </location>
</feature>
<dbReference type="Proteomes" id="UP000176741">
    <property type="component" value="Unassembled WGS sequence"/>
</dbReference>
<accession>A0A1F7XVA8</accession>
<sequence length="69" mass="7471">MVLQIAGALLILGVLLGIVGFIFFLLENIHRLNIQPKPDFPTILLLGGLISFIAGVVLLIADDLLTKVY</sequence>
<dbReference type="AlphaFoldDB" id="A0A1F7XVA8"/>
<keyword evidence="1" id="KW-0812">Transmembrane</keyword>
<feature type="transmembrane region" description="Helical" evidence="1">
    <location>
        <begin position="6"/>
        <end position="26"/>
    </location>
</feature>
<reference evidence="2 3" key="1">
    <citation type="journal article" date="2016" name="Nat. Commun.">
        <title>Thousands of microbial genomes shed light on interconnected biogeochemical processes in an aquifer system.</title>
        <authorList>
            <person name="Anantharaman K."/>
            <person name="Brown C.T."/>
            <person name="Hug L.A."/>
            <person name="Sharon I."/>
            <person name="Castelle C.J."/>
            <person name="Probst A.J."/>
            <person name="Thomas B.C."/>
            <person name="Singh A."/>
            <person name="Wilkins M.J."/>
            <person name="Karaoz U."/>
            <person name="Brodie E.L."/>
            <person name="Williams K.H."/>
            <person name="Hubbard S.S."/>
            <person name="Banfield J.F."/>
        </authorList>
    </citation>
    <scope>NUCLEOTIDE SEQUENCE [LARGE SCALE GENOMIC DNA]</scope>
</reference>
<organism evidence="2 3">
    <name type="scientific">Candidatus Woesebacteria bacterium RIFCSPHIGHO2_01_FULL_38_26b</name>
    <dbReference type="NCBI Taxonomy" id="1802491"/>
    <lineage>
        <taxon>Bacteria</taxon>
        <taxon>Candidatus Woeseibacteriota</taxon>
    </lineage>
</organism>
<evidence type="ECO:0000256" key="1">
    <source>
        <dbReference type="SAM" id="Phobius"/>
    </source>
</evidence>
<keyword evidence="1" id="KW-1133">Transmembrane helix</keyword>
<comment type="caution">
    <text evidence="2">The sequence shown here is derived from an EMBL/GenBank/DDBJ whole genome shotgun (WGS) entry which is preliminary data.</text>
</comment>